<dbReference type="InterPro" id="IPR011990">
    <property type="entry name" value="TPR-like_helical_dom_sf"/>
</dbReference>
<dbReference type="EMBL" id="JH795877">
    <property type="protein sequence ID" value="EJT97401.1"/>
    <property type="molecule type" value="Genomic_DNA"/>
</dbReference>
<accession>M5FVM8</accession>
<dbReference type="STRING" id="1858805.M5FVM8"/>
<dbReference type="SMART" id="SM00028">
    <property type="entry name" value="TPR"/>
    <property type="match status" value="3"/>
</dbReference>
<dbReference type="InterPro" id="IPR024111">
    <property type="entry name" value="PEX5/PEX5L"/>
</dbReference>
<evidence type="ECO:0000313" key="8">
    <source>
        <dbReference type="Proteomes" id="UP000030653"/>
    </source>
</evidence>
<dbReference type="OMA" id="WEEQFKQ"/>
<feature type="repeat" description="TPR" evidence="6">
    <location>
        <begin position="447"/>
        <end position="480"/>
    </location>
</feature>
<evidence type="ECO:0000313" key="7">
    <source>
        <dbReference type="EMBL" id="EJT97401.1"/>
    </source>
</evidence>
<dbReference type="Pfam" id="PF13432">
    <property type="entry name" value="TPR_16"/>
    <property type="match status" value="1"/>
</dbReference>
<dbReference type="GO" id="GO:0005829">
    <property type="term" value="C:cytosol"/>
    <property type="evidence" value="ECO:0007669"/>
    <property type="project" value="TreeGrafter"/>
</dbReference>
<dbReference type="SUPFAM" id="SSF48452">
    <property type="entry name" value="TPR-like"/>
    <property type="match status" value="1"/>
</dbReference>
<keyword evidence="4" id="KW-0677">Repeat</keyword>
<dbReference type="PANTHER" id="PTHR10130:SF9">
    <property type="entry name" value="PEROXISOMAL TARGETING SIGNAL RECEPTOR"/>
    <property type="match status" value="1"/>
</dbReference>
<dbReference type="GO" id="GO:0005052">
    <property type="term" value="F:peroxisome matrix targeting signal-1 binding"/>
    <property type="evidence" value="ECO:0007669"/>
    <property type="project" value="TreeGrafter"/>
</dbReference>
<evidence type="ECO:0000256" key="3">
    <source>
        <dbReference type="ARBA" id="ARBA00022490"/>
    </source>
</evidence>
<dbReference type="OrthoDB" id="10006023at2759"/>
<dbReference type="PROSITE" id="PS50293">
    <property type="entry name" value="TPR_REGION"/>
    <property type="match status" value="1"/>
</dbReference>
<dbReference type="AlphaFoldDB" id="M5FVM8"/>
<evidence type="ECO:0000256" key="6">
    <source>
        <dbReference type="PROSITE-ProRule" id="PRU00339"/>
    </source>
</evidence>
<evidence type="ECO:0000256" key="5">
    <source>
        <dbReference type="ARBA" id="ARBA00022803"/>
    </source>
</evidence>
<sequence length="567" mass="63159">MTAPSATTSSARSATAQFFANQAVLPHPFLNSPGTAESPFDDHRSDWAAELPRMNESPLMINTTGMYADMEAALRRAQSVPGPWATEFRIPSMSTSTVREARITEVPQSMWDREFARIDVSPVSVDVKGKGRAYGLGDAALDDAFARVTVQSDERPVASPALEHDFTAEFESVWTQMNHERLQTPEGADLASWEADLHAHQMEESADDSLWDLSEMERKYQELTATTRDDSEFSMRYDDDGLPDFGEYEFERENPYLTLHLSESLPTLLQQALASSDPSALTRSALILEAMLQLDKTQTPQFQLWYTLGQVLVRDERDDKGIKALVRAVKDSAGHQDANSAILELAIAYVNQSYDMACFFTLLQFAHSRHSNKADIPDLGMIRGRAIWSVRDAVKDIFISLAREQHAENIVDPDVQVGLGVLLYSEAEYDRAAECFQAALSINPQNAVLWNRLGSCLSNGNRPEEAIGAYRRALEIWPNYTRAIVNIGVACLNMGAHQEAVEHFLSAIAMHDGSASTTAIPSSVKSNDDIWKTLRRTFLAMDRHDLAERALPPERSAEAFRGEGFEF</sequence>
<name>M5FVM8_DACPD</name>
<keyword evidence="8" id="KW-1185">Reference proteome</keyword>
<dbReference type="Proteomes" id="UP000030653">
    <property type="component" value="Unassembled WGS sequence"/>
</dbReference>
<reference evidence="7 8" key="1">
    <citation type="journal article" date="2012" name="Science">
        <title>The Paleozoic origin of enzymatic lignin decomposition reconstructed from 31 fungal genomes.</title>
        <authorList>
            <person name="Floudas D."/>
            <person name="Binder M."/>
            <person name="Riley R."/>
            <person name="Barry K."/>
            <person name="Blanchette R.A."/>
            <person name="Henrissat B."/>
            <person name="Martinez A.T."/>
            <person name="Otillar R."/>
            <person name="Spatafora J.W."/>
            <person name="Yadav J.S."/>
            <person name="Aerts A."/>
            <person name="Benoit I."/>
            <person name="Boyd A."/>
            <person name="Carlson A."/>
            <person name="Copeland A."/>
            <person name="Coutinho P.M."/>
            <person name="de Vries R.P."/>
            <person name="Ferreira P."/>
            <person name="Findley K."/>
            <person name="Foster B."/>
            <person name="Gaskell J."/>
            <person name="Glotzer D."/>
            <person name="Gorecki P."/>
            <person name="Heitman J."/>
            <person name="Hesse C."/>
            <person name="Hori C."/>
            <person name="Igarashi K."/>
            <person name="Jurgens J.A."/>
            <person name="Kallen N."/>
            <person name="Kersten P."/>
            <person name="Kohler A."/>
            <person name="Kuees U."/>
            <person name="Kumar T.K.A."/>
            <person name="Kuo A."/>
            <person name="LaButti K."/>
            <person name="Larrondo L.F."/>
            <person name="Lindquist E."/>
            <person name="Ling A."/>
            <person name="Lombard V."/>
            <person name="Lucas S."/>
            <person name="Lundell T."/>
            <person name="Martin R."/>
            <person name="McLaughlin D.J."/>
            <person name="Morgenstern I."/>
            <person name="Morin E."/>
            <person name="Murat C."/>
            <person name="Nagy L.G."/>
            <person name="Nolan M."/>
            <person name="Ohm R.A."/>
            <person name="Patyshakuliyeva A."/>
            <person name="Rokas A."/>
            <person name="Ruiz-Duenas F.J."/>
            <person name="Sabat G."/>
            <person name="Salamov A."/>
            <person name="Samejima M."/>
            <person name="Schmutz J."/>
            <person name="Slot J.C."/>
            <person name="St John F."/>
            <person name="Stenlid J."/>
            <person name="Sun H."/>
            <person name="Sun S."/>
            <person name="Syed K."/>
            <person name="Tsang A."/>
            <person name="Wiebenga A."/>
            <person name="Young D."/>
            <person name="Pisabarro A."/>
            <person name="Eastwood D.C."/>
            <person name="Martin F."/>
            <person name="Cullen D."/>
            <person name="Grigoriev I.V."/>
            <person name="Hibbett D.S."/>
        </authorList>
    </citation>
    <scope>NUCLEOTIDE SEQUENCE [LARGE SCALE GENOMIC DNA]</scope>
    <source>
        <strain evidence="7 8">DJM-731 SS1</strain>
    </source>
</reference>
<organism evidence="7 8">
    <name type="scientific">Dacryopinax primogenitus (strain DJM 731)</name>
    <name type="common">Brown rot fungus</name>
    <dbReference type="NCBI Taxonomy" id="1858805"/>
    <lineage>
        <taxon>Eukaryota</taxon>
        <taxon>Fungi</taxon>
        <taxon>Dikarya</taxon>
        <taxon>Basidiomycota</taxon>
        <taxon>Agaricomycotina</taxon>
        <taxon>Dacrymycetes</taxon>
        <taxon>Dacrymycetales</taxon>
        <taxon>Dacrymycetaceae</taxon>
        <taxon>Dacryopinax</taxon>
    </lineage>
</organism>
<protein>
    <submittedName>
        <fullName evidence="7">TPR-like protein</fullName>
    </submittedName>
</protein>
<keyword evidence="5 6" id="KW-0802">TPR repeat</keyword>
<dbReference type="GO" id="GO:0005778">
    <property type="term" value="C:peroxisomal membrane"/>
    <property type="evidence" value="ECO:0007669"/>
    <property type="project" value="TreeGrafter"/>
</dbReference>
<dbReference type="Gene3D" id="1.25.40.10">
    <property type="entry name" value="Tetratricopeptide repeat domain"/>
    <property type="match status" value="1"/>
</dbReference>
<dbReference type="PANTHER" id="PTHR10130">
    <property type="entry name" value="PEROXISOMAL TARGETING SIGNAL 1 RECEPTOR PEX5"/>
    <property type="match status" value="1"/>
</dbReference>
<feature type="repeat" description="TPR" evidence="6">
    <location>
        <begin position="413"/>
        <end position="446"/>
    </location>
</feature>
<comment type="subcellular location">
    <subcellularLocation>
        <location evidence="1">Cytoplasm</location>
    </subcellularLocation>
</comment>
<dbReference type="HOGENOM" id="CLU_013516_3_0_1"/>
<dbReference type="GO" id="GO:0016560">
    <property type="term" value="P:protein import into peroxisome matrix, docking"/>
    <property type="evidence" value="ECO:0007669"/>
    <property type="project" value="TreeGrafter"/>
</dbReference>
<dbReference type="GeneID" id="63689097"/>
<evidence type="ECO:0000256" key="2">
    <source>
        <dbReference type="ARBA" id="ARBA00005348"/>
    </source>
</evidence>
<dbReference type="RefSeq" id="XP_040624299.1">
    <property type="nucleotide sequence ID" value="XM_040774035.1"/>
</dbReference>
<keyword evidence="3" id="KW-0963">Cytoplasm</keyword>
<evidence type="ECO:0000256" key="4">
    <source>
        <dbReference type="ARBA" id="ARBA00022737"/>
    </source>
</evidence>
<comment type="similarity">
    <text evidence="2">Belongs to the peroxisomal targeting signal receptor family.</text>
</comment>
<gene>
    <name evidence="7" type="ORF">DACRYDRAFT_25159</name>
</gene>
<proteinExistence type="inferred from homology"/>
<dbReference type="PROSITE" id="PS50005">
    <property type="entry name" value="TPR"/>
    <property type="match status" value="2"/>
</dbReference>
<dbReference type="InterPro" id="IPR019734">
    <property type="entry name" value="TPR_rpt"/>
</dbReference>
<evidence type="ECO:0000256" key="1">
    <source>
        <dbReference type="ARBA" id="ARBA00004496"/>
    </source>
</evidence>